<name>A0ABT3L2F0_9CYAN</name>
<organism evidence="3 4">
    <name type="scientific">Spirulina subsalsa FACHB-351</name>
    <dbReference type="NCBI Taxonomy" id="234711"/>
    <lineage>
        <taxon>Bacteria</taxon>
        <taxon>Bacillati</taxon>
        <taxon>Cyanobacteriota</taxon>
        <taxon>Cyanophyceae</taxon>
        <taxon>Spirulinales</taxon>
        <taxon>Spirulinaceae</taxon>
        <taxon>Spirulina</taxon>
    </lineage>
</organism>
<feature type="chain" id="PRO_5047136775" evidence="2">
    <location>
        <begin position="21"/>
        <end position="107"/>
    </location>
</feature>
<reference evidence="3 4" key="1">
    <citation type="submission" date="2021-08" db="EMBL/GenBank/DDBJ databases">
        <title>Draft genome sequence of Spirulina subsalsa with high tolerance to salinity and hype-accumulation of phycocyanin.</title>
        <authorList>
            <person name="Pei H."/>
            <person name="Jiang L."/>
        </authorList>
    </citation>
    <scope>NUCLEOTIDE SEQUENCE [LARGE SCALE GENOMIC DNA]</scope>
    <source>
        <strain evidence="3 4">FACHB-351</strain>
    </source>
</reference>
<protein>
    <submittedName>
        <fullName evidence="3">Uncharacterized protein</fullName>
    </submittedName>
</protein>
<evidence type="ECO:0000256" key="1">
    <source>
        <dbReference type="SAM" id="MobiDB-lite"/>
    </source>
</evidence>
<keyword evidence="4" id="KW-1185">Reference proteome</keyword>
<gene>
    <name evidence="3" type="ORF">K4A83_03090</name>
</gene>
<feature type="region of interest" description="Disordered" evidence="1">
    <location>
        <begin position="88"/>
        <end position="107"/>
    </location>
</feature>
<keyword evidence="2" id="KW-0732">Signal</keyword>
<accession>A0ABT3L2F0</accession>
<comment type="caution">
    <text evidence="3">The sequence shown here is derived from an EMBL/GenBank/DDBJ whole genome shotgun (WGS) entry which is preliminary data.</text>
</comment>
<evidence type="ECO:0000256" key="2">
    <source>
        <dbReference type="SAM" id="SignalP"/>
    </source>
</evidence>
<evidence type="ECO:0000313" key="3">
    <source>
        <dbReference type="EMBL" id="MCW6035259.1"/>
    </source>
</evidence>
<sequence>MLSLGVFLSFLGGATSPLLAQTNHNPSREGFQNNEVNSLFGNTEGLNPFDLIHRATMGNGRSLGDFRRDSNRQLNRASEEFRRLQLERMQQLQQPTESEALTTPDEE</sequence>
<evidence type="ECO:0000313" key="4">
    <source>
        <dbReference type="Proteomes" id="UP001526426"/>
    </source>
</evidence>
<proteinExistence type="predicted"/>
<feature type="signal peptide" evidence="2">
    <location>
        <begin position="1"/>
        <end position="20"/>
    </location>
</feature>
<dbReference type="EMBL" id="JAIHOM010000010">
    <property type="protein sequence ID" value="MCW6035259.1"/>
    <property type="molecule type" value="Genomic_DNA"/>
</dbReference>
<dbReference type="Proteomes" id="UP001526426">
    <property type="component" value="Unassembled WGS sequence"/>
</dbReference>